<dbReference type="SUPFAM" id="SSF161098">
    <property type="entry name" value="MetI-like"/>
    <property type="match status" value="1"/>
</dbReference>
<evidence type="ECO:0000256" key="6">
    <source>
        <dbReference type="ARBA" id="ARBA00023136"/>
    </source>
</evidence>
<dbReference type="Proteomes" id="UP000647587">
    <property type="component" value="Unassembled WGS sequence"/>
</dbReference>
<dbReference type="InterPro" id="IPR000515">
    <property type="entry name" value="MetI-like"/>
</dbReference>
<dbReference type="Pfam" id="PF00528">
    <property type="entry name" value="BPD_transp_1"/>
    <property type="match status" value="1"/>
</dbReference>
<proteinExistence type="inferred from homology"/>
<evidence type="ECO:0000259" key="8">
    <source>
        <dbReference type="PROSITE" id="PS50928"/>
    </source>
</evidence>
<dbReference type="PROSITE" id="PS50928">
    <property type="entry name" value="ABC_TM1"/>
    <property type="match status" value="1"/>
</dbReference>
<evidence type="ECO:0000256" key="7">
    <source>
        <dbReference type="RuleBase" id="RU363032"/>
    </source>
</evidence>
<organism evidence="9 10">
    <name type="scientific">Deinococcus malanensis</name>
    <dbReference type="NCBI Taxonomy" id="1706855"/>
    <lineage>
        <taxon>Bacteria</taxon>
        <taxon>Thermotogati</taxon>
        <taxon>Deinococcota</taxon>
        <taxon>Deinococci</taxon>
        <taxon>Deinococcales</taxon>
        <taxon>Deinococcaceae</taxon>
        <taxon>Deinococcus</taxon>
    </lineage>
</organism>
<feature type="transmembrane region" description="Helical" evidence="7">
    <location>
        <begin position="176"/>
        <end position="198"/>
    </location>
</feature>
<dbReference type="PANTHER" id="PTHR30193:SF41">
    <property type="entry name" value="DIACETYLCHITOBIOSE UPTAKE SYSTEM PERMEASE PROTEIN NGCF"/>
    <property type="match status" value="1"/>
</dbReference>
<keyword evidence="6 7" id="KW-0472">Membrane</keyword>
<dbReference type="InterPro" id="IPR035906">
    <property type="entry name" value="MetI-like_sf"/>
</dbReference>
<dbReference type="Gene3D" id="1.10.3720.10">
    <property type="entry name" value="MetI-like"/>
    <property type="match status" value="1"/>
</dbReference>
<evidence type="ECO:0000256" key="3">
    <source>
        <dbReference type="ARBA" id="ARBA00022475"/>
    </source>
</evidence>
<keyword evidence="4 7" id="KW-0812">Transmembrane</keyword>
<reference evidence="10" key="1">
    <citation type="journal article" date="2019" name="Int. J. Syst. Evol. Microbiol.">
        <title>The Global Catalogue of Microorganisms (GCM) 10K type strain sequencing project: providing services to taxonomists for standard genome sequencing and annotation.</title>
        <authorList>
            <consortium name="The Broad Institute Genomics Platform"/>
            <consortium name="The Broad Institute Genome Sequencing Center for Infectious Disease"/>
            <person name="Wu L."/>
            <person name="Ma J."/>
        </authorList>
    </citation>
    <scope>NUCLEOTIDE SEQUENCE [LARGE SCALE GENOMIC DNA]</scope>
    <source>
        <strain evidence="10">JCM 30331</strain>
    </source>
</reference>
<feature type="transmembrane region" description="Helical" evidence="7">
    <location>
        <begin position="93"/>
        <end position="114"/>
    </location>
</feature>
<feature type="transmembrane region" description="Helical" evidence="7">
    <location>
        <begin position="27"/>
        <end position="50"/>
    </location>
</feature>
<comment type="similarity">
    <text evidence="7">Belongs to the binding-protein-dependent transport system permease family.</text>
</comment>
<feature type="transmembrane region" description="Helical" evidence="7">
    <location>
        <begin position="126"/>
        <end position="146"/>
    </location>
</feature>
<dbReference type="InterPro" id="IPR051393">
    <property type="entry name" value="ABC_transporter_permease"/>
</dbReference>
<name>A0ABQ2EWK2_9DEIO</name>
<comment type="caution">
    <text evidence="9">The sequence shown here is derived from an EMBL/GenBank/DDBJ whole genome shotgun (WGS) entry which is preliminary data.</text>
</comment>
<sequence length="316" mass="34943">MTITQAPGKTTTAQAPAPRPRLNLEPYLYLLPHALLFFVFTVYPVGYGIYIATHRWDLLAETQAFVGSEYFRNLFTPGSPQFEFFWRTLINTAFFTVVTVPLLVASSLGLAVLLHRPIFGRAFFRAVFFMPGILTVSVMGILWRWMFDNQIGLVNAARALMTGAGPIPWLSTEGLAWIPIVVGTVWWTVGFNMTLYLAALSNVSQSLYEAASLDGATSGQQFRYITWPMLGPITLFVTVTTALASFQLFGQSLVITNGGPSRSTQSVTQYITEEAFTNSQYSSAAAMGFVFGLFMLVLTAAQFRIMARDVQAGEQK</sequence>
<evidence type="ECO:0000313" key="10">
    <source>
        <dbReference type="Proteomes" id="UP000647587"/>
    </source>
</evidence>
<evidence type="ECO:0000256" key="1">
    <source>
        <dbReference type="ARBA" id="ARBA00004651"/>
    </source>
</evidence>
<evidence type="ECO:0000256" key="5">
    <source>
        <dbReference type="ARBA" id="ARBA00022989"/>
    </source>
</evidence>
<evidence type="ECO:0000256" key="4">
    <source>
        <dbReference type="ARBA" id="ARBA00022692"/>
    </source>
</evidence>
<keyword evidence="2 7" id="KW-0813">Transport</keyword>
<gene>
    <name evidence="9" type="ORF">GCM10008955_23300</name>
</gene>
<keyword evidence="10" id="KW-1185">Reference proteome</keyword>
<evidence type="ECO:0000256" key="2">
    <source>
        <dbReference type="ARBA" id="ARBA00022448"/>
    </source>
</evidence>
<comment type="subcellular location">
    <subcellularLocation>
        <location evidence="1 7">Cell membrane</location>
        <topology evidence="1 7">Multi-pass membrane protein</topology>
    </subcellularLocation>
</comment>
<dbReference type="PANTHER" id="PTHR30193">
    <property type="entry name" value="ABC TRANSPORTER PERMEASE PROTEIN"/>
    <property type="match status" value="1"/>
</dbReference>
<evidence type="ECO:0000313" key="9">
    <source>
        <dbReference type="EMBL" id="GGK28914.1"/>
    </source>
</evidence>
<protein>
    <submittedName>
        <fullName evidence="9">Sugar ABC transporter permease</fullName>
    </submittedName>
</protein>
<feature type="transmembrane region" description="Helical" evidence="7">
    <location>
        <begin position="281"/>
        <end position="301"/>
    </location>
</feature>
<dbReference type="EMBL" id="BMPP01000009">
    <property type="protein sequence ID" value="GGK28914.1"/>
    <property type="molecule type" value="Genomic_DNA"/>
</dbReference>
<feature type="transmembrane region" description="Helical" evidence="7">
    <location>
        <begin position="229"/>
        <end position="249"/>
    </location>
</feature>
<dbReference type="CDD" id="cd06261">
    <property type="entry name" value="TM_PBP2"/>
    <property type="match status" value="1"/>
</dbReference>
<dbReference type="RefSeq" id="WP_189008594.1">
    <property type="nucleotide sequence ID" value="NZ_BMPP01000009.1"/>
</dbReference>
<accession>A0ABQ2EWK2</accession>
<feature type="domain" description="ABC transmembrane type-1" evidence="8">
    <location>
        <begin position="89"/>
        <end position="302"/>
    </location>
</feature>
<keyword evidence="3" id="KW-1003">Cell membrane</keyword>
<keyword evidence="5 7" id="KW-1133">Transmembrane helix</keyword>